<organism evidence="3 4">
    <name type="scientific">Herbidospora galbida</name>
    <dbReference type="NCBI Taxonomy" id="2575442"/>
    <lineage>
        <taxon>Bacteria</taxon>
        <taxon>Bacillati</taxon>
        <taxon>Actinomycetota</taxon>
        <taxon>Actinomycetes</taxon>
        <taxon>Streptosporangiales</taxon>
        <taxon>Streptosporangiaceae</taxon>
        <taxon>Herbidospora</taxon>
    </lineage>
</organism>
<evidence type="ECO:0000256" key="1">
    <source>
        <dbReference type="SAM" id="MobiDB-lite"/>
    </source>
</evidence>
<dbReference type="RefSeq" id="WP_137251805.1">
    <property type="nucleotide sequence ID" value="NZ_SZQA01000073.1"/>
</dbReference>
<dbReference type="InterPro" id="IPR047137">
    <property type="entry name" value="ORF3"/>
</dbReference>
<feature type="compositionally biased region" description="Low complexity" evidence="1">
    <location>
        <begin position="302"/>
        <end position="312"/>
    </location>
</feature>
<name>A0A4U3LNY1_9ACTN</name>
<gene>
    <name evidence="3" type="ORF">FDA94_37680</name>
</gene>
<dbReference type="SUPFAM" id="SSF55961">
    <property type="entry name" value="Bet v1-like"/>
    <property type="match status" value="1"/>
</dbReference>
<dbReference type="Proteomes" id="UP000308705">
    <property type="component" value="Unassembled WGS sequence"/>
</dbReference>
<evidence type="ECO:0000259" key="2">
    <source>
        <dbReference type="Pfam" id="PF03364"/>
    </source>
</evidence>
<protein>
    <submittedName>
        <fullName evidence="3">SRPBCC family protein</fullName>
    </submittedName>
</protein>
<feature type="region of interest" description="Disordered" evidence="1">
    <location>
        <begin position="65"/>
        <end position="87"/>
    </location>
</feature>
<feature type="domain" description="Coenzyme Q-binding protein COQ10 START" evidence="2">
    <location>
        <begin position="129"/>
        <end position="249"/>
    </location>
</feature>
<sequence length="362" mass="39966">MTDTKTASPLGRLGKEVGGMLGAAGKRGVHKLTGKVTGTLKGKVGDLTDRLTNYATGETGGLAGLGLGGSKESKSKGEGEQGEEKKEGIFKRIGHGIKGVSEIFKAITGKGGKGKGGRKVVNIVEAIDIGAPLRTVYDQWTQFEEFPSFMKKVESVRQDEDQKMTWKAQVFWSHRTWQADIIDQVPDDHIIWRSHGAKGHVDGAVSFSGLAPNMTRMLVTLEYHPQGLFEKTGNIWRAQGRRARLELKHFRRYVMNQTLLKPPDDLQGWRGEIHDGEVVEGSRERNQEKDEQERREREAEQADQTEQATESPEAPPPGSGEEPEAPEEGEESAEPEEETEETAREDGEEEERVPEGQVSARG</sequence>
<proteinExistence type="predicted"/>
<dbReference type="OrthoDB" id="3695445at2"/>
<feature type="compositionally biased region" description="Basic and acidic residues" evidence="1">
    <location>
        <begin position="275"/>
        <end position="300"/>
    </location>
</feature>
<reference evidence="3 4" key="1">
    <citation type="submission" date="2019-04" db="EMBL/GenBank/DDBJ databases">
        <title>Herbidospora sp. NEAU-GS14.nov., a novel actinomycete isolated from soil.</title>
        <authorList>
            <person name="Han L."/>
        </authorList>
    </citation>
    <scope>NUCLEOTIDE SEQUENCE [LARGE SCALE GENOMIC DNA]</scope>
    <source>
        <strain evidence="3 4">NEAU-GS14</strain>
    </source>
</reference>
<evidence type="ECO:0000313" key="4">
    <source>
        <dbReference type="Proteomes" id="UP000308705"/>
    </source>
</evidence>
<feature type="region of interest" description="Disordered" evidence="1">
    <location>
        <begin position="275"/>
        <end position="362"/>
    </location>
</feature>
<keyword evidence="4" id="KW-1185">Reference proteome</keyword>
<dbReference type="InterPro" id="IPR005031">
    <property type="entry name" value="COQ10_START"/>
</dbReference>
<dbReference type="CDD" id="cd07817">
    <property type="entry name" value="SRPBCC_8"/>
    <property type="match status" value="1"/>
</dbReference>
<dbReference type="InterPro" id="IPR023393">
    <property type="entry name" value="START-like_dom_sf"/>
</dbReference>
<dbReference type="Gene3D" id="3.30.530.20">
    <property type="match status" value="1"/>
</dbReference>
<evidence type="ECO:0000313" key="3">
    <source>
        <dbReference type="EMBL" id="TKK77360.1"/>
    </source>
</evidence>
<dbReference type="Pfam" id="PF03364">
    <property type="entry name" value="Polyketide_cyc"/>
    <property type="match status" value="1"/>
</dbReference>
<comment type="caution">
    <text evidence="3">The sequence shown here is derived from an EMBL/GenBank/DDBJ whole genome shotgun (WGS) entry which is preliminary data.</text>
</comment>
<feature type="compositionally biased region" description="Basic and acidic residues" evidence="1">
    <location>
        <begin position="71"/>
        <end position="87"/>
    </location>
</feature>
<accession>A0A4U3LNY1</accession>
<dbReference type="AlphaFoldDB" id="A0A4U3LNY1"/>
<dbReference type="PANTHER" id="PTHR33824:SF7">
    <property type="entry name" value="POLYKETIDE CYCLASE_DEHYDRASE AND LIPID TRANSPORT SUPERFAMILY PROTEIN"/>
    <property type="match status" value="1"/>
</dbReference>
<feature type="compositionally biased region" description="Acidic residues" evidence="1">
    <location>
        <begin position="321"/>
        <end position="340"/>
    </location>
</feature>
<dbReference type="PANTHER" id="PTHR33824">
    <property type="entry name" value="POLYKETIDE CYCLASE/DEHYDRASE AND LIPID TRANSPORT SUPERFAMILY PROTEIN"/>
    <property type="match status" value="1"/>
</dbReference>
<dbReference type="EMBL" id="SZQA01000073">
    <property type="protein sequence ID" value="TKK77360.1"/>
    <property type="molecule type" value="Genomic_DNA"/>
</dbReference>